<evidence type="ECO:0000313" key="17">
    <source>
        <dbReference type="EMBL" id="KAL0832658.1"/>
    </source>
</evidence>
<evidence type="ECO:0000256" key="6">
    <source>
        <dbReference type="ARBA" id="ARBA00005016"/>
    </source>
</evidence>
<feature type="binding site" evidence="16">
    <location>
        <position position="12"/>
    </location>
    <ligand>
        <name>substrate</name>
    </ligand>
</feature>
<dbReference type="Proteomes" id="UP001549921">
    <property type="component" value="Unassembled WGS sequence"/>
</dbReference>
<dbReference type="Pfam" id="PF00834">
    <property type="entry name" value="Ribul_P_3_epim"/>
    <property type="match status" value="1"/>
</dbReference>
<evidence type="ECO:0000256" key="13">
    <source>
        <dbReference type="PIRNR" id="PIRNR001461"/>
    </source>
</evidence>
<dbReference type="Gene3D" id="3.20.20.70">
    <property type="entry name" value="Aldolase class I"/>
    <property type="match status" value="1"/>
</dbReference>
<dbReference type="PROSITE" id="PS01085">
    <property type="entry name" value="RIBUL_P_3_EPIMER_1"/>
    <property type="match status" value="1"/>
</dbReference>
<dbReference type="InterPro" id="IPR013785">
    <property type="entry name" value="Aldolase_TIM"/>
</dbReference>
<feature type="binding site" evidence="16">
    <location>
        <begin position="147"/>
        <end position="150"/>
    </location>
    <ligand>
        <name>substrate</name>
    </ligand>
</feature>
<dbReference type="PROSITE" id="PS01086">
    <property type="entry name" value="RIBUL_P_3_EPIMER_2"/>
    <property type="match status" value="1"/>
</dbReference>
<evidence type="ECO:0000256" key="12">
    <source>
        <dbReference type="ARBA" id="ARBA00023235"/>
    </source>
</evidence>
<dbReference type="HAMAP" id="MF_02227">
    <property type="entry name" value="RPE"/>
    <property type="match status" value="1"/>
</dbReference>
<evidence type="ECO:0000256" key="5">
    <source>
        <dbReference type="ARBA" id="ARBA00001954"/>
    </source>
</evidence>
<gene>
    <name evidence="17" type="ORF">ABMA28_000849</name>
</gene>
<protein>
    <recommendedName>
        <fullName evidence="9 13">Ribulose-phosphate 3-epimerase</fullName>
        <ecNumber evidence="8 13">5.1.3.1</ecNumber>
    </recommendedName>
</protein>
<reference evidence="17 18" key="1">
    <citation type="submission" date="2024-06" db="EMBL/GenBank/DDBJ databases">
        <title>A chromosome-level genome assembly of beet webworm, Loxostege sticticalis.</title>
        <authorList>
            <person name="Zhang Y."/>
        </authorList>
    </citation>
    <scope>NUCLEOTIDE SEQUENCE [LARGE SCALE GENOMIC DNA]</scope>
    <source>
        <strain evidence="17">AQ028</strain>
        <tissue evidence="17">Male pupae</tissue>
    </source>
</reference>
<dbReference type="PANTHER" id="PTHR11749">
    <property type="entry name" value="RIBULOSE-5-PHOSPHATE-3-EPIMERASE"/>
    <property type="match status" value="1"/>
</dbReference>
<sequence>MSRNLKALIGPSILNADLSQLFEESQKLLINGADYLHLDVMDGHFVPNLTFGHPIVKCLRSKIKDAFFETHMMVSKPEQWIAPMADAGVNQYTFHIEPVTNVEDVCRKVRESGMKVGVAIKPGTPVSEVEKYISISDMVLIMTVEPGFGGQKFMENQMAKVQYLRENYPLLNIEVDGGVGPSTISCCANAGANMIVSGTAVIGAADQASTIKLLRDTVQTAIDK</sequence>
<feature type="binding site" evidence="16">
    <location>
        <position position="71"/>
    </location>
    <ligand>
        <name>substrate</name>
    </ligand>
</feature>
<comment type="catalytic activity">
    <reaction evidence="1 13">
        <text>D-ribulose 5-phosphate = D-xylulose 5-phosphate</text>
        <dbReference type="Rhea" id="RHEA:13677"/>
        <dbReference type="ChEBI" id="CHEBI:57737"/>
        <dbReference type="ChEBI" id="CHEBI:58121"/>
        <dbReference type="EC" id="5.1.3.1"/>
    </reaction>
</comment>
<feature type="binding site" evidence="15">
    <location>
        <position position="37"/>
    </location>
    <ligand>
        <name>a divalent metal cation</name>
        <dbReference type="ChEBI" id="CHEBI:60240"/>
    </ligand>
</feature>
<evidence type="ECO:0000256" key="3">
    <source>
        <dbReference type="ARBA" id="ARBA00001941"/>
    </source>
</evidence>
<evidence type="ECO:0000256" key="9">
    <source>
        <dbReference type="ARBA" id="ARBA00013920"/>
    </source>
</evidence>
<evidence type="ECO:0000256" key="2">
    <source>
        <dbReference type="ARBA" id="ARBA00001936"/>
    </source>
</evidence>
<dbReference type="PIRSF" id="PIRSF001461">
    <property type="entry name" value="RPE"/>
    <property type="match status" value="1"/>
</dbReference>
<organism evidence="17 18">
    <name type="scientific">Loxostege sticticalis</name>
    <name type="common">Beet webworm moth</name>
    <dbReference type="NCBI Taxonomy" id="481309"/>
    <lineage>
        <taxon>Eukaryota</taxon>
        <taxon>Metazoa</taxon>
        <taxon>Ecdysozoa</taxon>
        <taxon>Arthropoda</taxon>
        <taxon>Hexapoda</taxon>
        <taxon>Insecta</taxon>
        <taxon>Pterygota</taxon>
        <taxon>Neoptera</taxon>
        <taxon>Endopterygota</taxon>
        <taxon>Lepidoptera</taxon>
        <taxon>Glossata</taxon>
        <taxon>Ditrysia</taxon>
        <taxon>Pyraloidea</taxon>
        <taxon>Crambidae</taxon>
        <taxon>Pyraustinae</taxon>
        <taxon>Loxostege</taxon>
    </lineage>
</organism>
<feature type="binding site" evidence="15">
    <location>
        <position position="39"/>
    </location>
    <ligand>
        <name>a divalent metal cation</name>
        <dbReference type="ChEBI" id="CHEBI:60240"/>
    </ligand>
</feature>
<keyword evidence="11 15" id="KW-0862">Zinc</keyword>
<comment type="similarity">
    <text evidence="7 13">Belongs to the ribulose-phosphate 3-epimerase family.</text>
</comment>
<dbReference type="GO" id="GO:0046872">
    <property type="term" value="F:metal ion binding"/>
    <property type="evidence" value="ECO:0007669"/>
    <property type="project" value="UniProtKB-KW"/>
</dbReference>
<comment type="caution">
    <text evidence="17">The sequence shown here is derived from an EMBL/GenBank/DDBJ whole genome shotgun (WGS) entry which is preliminary data.</text>
</comment>
<evidence type="ECO:0000256" key="16">
    <source>
        <dbReference type="PIRSR" id="PIRSR001461-3"/>
    </source>
</evidence>
<dbReference type="NCBIfam" id="TIGR01163">
    <property type="entry name" value="rpe"/>
    <property type="match status" value="1"/>
</dbReference>
<evidence type="ECO:0000256" key="15">
    <source>
        <dbReference type="PIRSR" id="PIRSR001461-2"/>
    </source>
</evidence>
<dbReference type="AlphaFoldDB" id="A0ABD0T6G2"/>
<name>A0ABD0T6G2_LOXSC</name>
<dbReference type="CDD" id="cd00429">
    <property type="entry name" value="RPE"/>
    <property type="match status" value="1"/>
</dbReference>
<dbReference type="GO" id="GO:0004750">
    <property type="term" value="F:D-ribulose-phosphate 3-epimerase activity"/>
    <property type="evidence" value="ECO:0007669"/>
    <property type="project" value="UniProtKB-EC"/>
</dbReference>
<keyword evidence="12 13" id="KW-0413">Isomerase</keyword>
<comment type="cofactor">
    <cofactor evidence="3">
        <name>Co(2+)</name>
        <dbReference type="ChEBI" id="CHEBI:48828"/>
    </cofactor>
</comment>
<dbReference type="EMBL" id="JBEDNZ010000010">
    <property type="protein sequence ID" value="KAL0832658.1"/>
    <property type="molecule type" value="Genomic_DNA"/>
</dbReference>
<dbReference type="InterPro" id="IPR026019">
    <property type="entry name" value="Ribul_P_3_epim"/>
</dbReference>
<feature type="binding site" evidence="16">
    <location>
        <position position="178"/>
    </location>
    <ligand>
        <name>substrate</name>
    </ligand>
</feature>
<evidence type="ECO:0000256" key="11">
    <source>
        <dbReference type="ARBA" id="ARBA00022833"/>
    </source>
</evidence>
<keyword evidence="15" id="KW-0170">Cobalt</keyword>
<dbReference type="SUPFAM" id="SSF51366">
    <property type="entry name" value="Ribulose-phoshate binding barrel"/>
    <property type="match status" value="1"/>
</dbReference>
<dbReference type="NCBIfam" id="NF004076">
    <property type="entry name" value="PRK05581.1-4"/>
    <property type="match status" value="1"/>
</dbReference>
<keyword evidence="13" id="KW-0119">Carbohydrate metabolism</keyword>
<comment type="cofactor">
    <cofactor evidence="5">
        <name>Fe(2+)</name>
        <dbReference type="ChEBI" id="CHEBI:29033"/>
    </cofactor>
</comment>
<comment type="cofactor">
    <cofactor evidence="2">
        <name>Mn(2+)</name>
        <dbReference type="ChEBI" id="CHEBI:29035"/>
    </cofactor>
</comment>
<evidence type="ECO:0000256" key="8">
    <source>
        <dbReference type="ARBA" id="ARBA00013188"/>
    </source>
</evidence>
<proteinExistence type="inferred from homology"/>
<feature type="active site" description="Proton donor" evidence="14">
    <location>
        <position position="176"/>
    </location>
</feature>
<dbReference type="FunFam" id="3.20.20.70:FF:000074">
    <property type="entry name" value="Ribulose-phosphate 3-epimerase"/>
    <property type="match status" value="1"/>
</dbReference>
<dbReference type="EC" id="5.1.3.1" evidence="8 13"/>
<comment type="cofactor">
    <cofactor evidence="4">
        <name>Zn(2+)</name>
        <dbReference type="ChEBI" id="CHEBI:29105"/>
    </cofactor>
</comment>
<evidence type="ECO:0000256" key="7">
    <source>
        <dbReference type="ARBA" id="ARBA00009541"/>
    </source>
</evidence>
<feature type="binding site" evidence="16">
    <location>
        <begin position="198"/>
        <end position="199"/>
    </location>
    <ligand>
        <name>substrate</name>
    </ligand>
</feature>
<dbReference type="InterPro" id="IPR011060">
    <property type="entry name" value="RibuloseP-bd_barrel"/>
</dbReference>
<feature type="binding site" evidence="15">
    <location>
        <position position="71"/>
    </location>
    <ligand>
        <name>a divalent metal cation</name>
        <dbReference type="ChEBI" id="CHEBI:60240"/>
    </ligand>
</feature>
<evidence type="ECO:0000256" key="14">
    <source>
        <dbReference type="PIRSR" id="PIRSR001461-1"/>
    </source>
</evidence>
<feature type="active site" description="Proton acceptor" evidence="14">
    <location>
        <position position="39"/>
    </location>
</feature>
<evidence type="ECO:0000313" key="18">
    <source>
        <dbReference type="Proteomes" id="UP001549921"/>
    </source>
</evidence>
<accession>A0ABD0T6G2</accession>
<evidence type="ECO:0000256" key="10">
    <source>
        <dbReference type="ARBA" id="ARBA00022723"/>
    </source>
</evidence>
<keyword evidence="10 15" id="KW-0479">Metal-binding</keyword>
<evidence type="ECO:0000256" key="4">
    <source>
        <dbReference type="ARBA" id="ARBA00001947"/>
    </source>
</evidence>
<comment type="cofactor">
    <cofactor evidence="15">
        <name>a divalent metal cation</name>
        <dbReference type="ChEBI" id="CHEBI:60240"/>
    </cofactor>
    <text evidence="15">Binds 1 divalent metal cation per subunit.</text>
</comment>
<evidence type="ECO:0000256" key="1">
    <source>
        <dbReference type="ARBA" id="ARBA00001782"/>
    </source>
</evidence>
<dbReference type="InterPro" id="IPR000056">
    <property type="entry name" value="Ribul_P_3_epim-like"/>
</dbReference>
<keyword evidence="15" id="KW-0464">Manganese</keyword>
<comment type="pathway">
    <text evidence="6">Carbohydrate degradation; pentose phosphate pathway; D-xylulose 5-phosphate from D-ribulose 5-phosphate (non-oxidative stage): step 1/1.</text>
</comment>
<feature type="binding site" evidence="15">
    <location>
        <position position="176"/>
    </location>
    <ligand>
        <name>a divalent metal cation</name>
        <dbReference type="ChEBI" id="CHEBI:60240"/>
    </ligand>
</feature>